<feature type="transmembrane region" description="Helical" evidence="22">
    <location>
        <begin position="1661"/>
        <end position="1686"/>
    </location>
</feature>
<dbReference type="GO" id="GO:0034702">
    <property type="term" value="C:monoatomic ion channel complex"/>
    <property type="evidence" value="ECO:0007669"/>
    <property type="project" value="UniProtKB-KW"/>
</dbReference>
<keyword evidence="3" id="KW-0813">Transport</keyword>
<dbReference type="GO" id="GO:0005262">
    <property type="term" value="F:calcium channel activity"/>
    <property type="evidence" value="ECO:0007669"/>
    <property type="project" value="UniProtKB-KW"/>
</dbReference>
<evidence type="ECO:0000256" key="1">
    <source>
        <dbReference type="ARBA" id="ARBA00004496"/>
    </source>
</evidence>
<evidence type="ECO:0000256" key="6">
    <source>
        <dbReference type="ARBA" id="ARBA00022540"/>
    </source>
</evidence>
<dbReference type="GO" id="GO:0003729">
    <property type="term" value="F:mRNA binding"/>
    <property type="evidence" value="ECO:0007669"/>
    <property type="project" value="TreeGrafter"/>
</dbReference>
<comment type="similarity">
    <text evidence="19">Belongs to the calcium channel alpha-1 subunit (TC 1.A.1.11) family.</text>
</comment>
<feature type="transmembrane region" description="Helical" evidence="22">
    <location>
        <begin position="769"/>
        <end position="788"/>
    </location>
</feature>
<dbReference type="Proteomes" id="UP000565441">
    <property type="component" value="Unassembled WGS sequence"/>
</dbReference>
<keyword evidence="18" id="KW-0407">Ion channel</keyword>
<dbReference type="HAMAP" id="MF_03000">
    <property type="entry name" value="eIF3a"/>
    <property type="match status" value="1"/>
</dbReference>
<feature type="transmembrane region" description="Helical" evidence="22">
    <location>
        <begin position="627"/>
        <end position="653"/>
    </location>
</feature>
<dbReference type="InterPro" id="IPR005821">
    <property type="entry name" value="Ion_trans_dom"/>
</dbReference>
<evidence type="ECO:0000256" key="4">
    <source>
        <dbReference type="ARBA" id="ARBA00022475"/>
    </source>
</evidence>
<feature type="transmembrane region" description="Helical" evidence="22">
    <location>
        <begin position="1482"/>
        <end position="1501"/>
    </location>
</feature>
<feature type="compositionally biased region" description="Basic and acidic residues" evidence="21">
    <location>
        <begin position="2790"/>
        <end position="2816"/>
    </location>
</feature>
<evidence type="ECO:0000256" key="16">
    <source>
        <dbReference type="ARBA" id="ARBA00023136"/>
    </source>
</evidence>
<feature type="transmembrane region" description="Helical" evidence="22">
    <location>
        <begin position="855"/>
        <end position="876"/>
    </location>
</feature>
<feature type="compositionally biased region" description="Basic and acidic residues" evidence="21">
    <location>
        <begin position="2768"/>
        <end position="2782"/>
    </location>
</feature>
<feature type="compositionally biased region" description="Basic and acidic residues" evidence="21">
    <location>
        <begin position="2839"/>
        <end position="2887"/>
    </location>
</feature>
<keyword evidence="17" id="KW-0325">Glycoprotein</keyword>
<evidence type="ECO:0000256" key="18">
    <source>
        <dbReference type="ARBA" id="ARBA00023303"/>
    </source>
</evidence>
<comment type="caution">
    <text evidence="24">The sequence shown here is derived from an EMBL/GenBank/DDBJ whole genome shotgun (WGS) entry which is preliminary data.</text>
</comment>
<evidence type="ECO:0000313" key="25">
    <source>
        <dbReference type="Proteomes" id="UP000565441"/>
    </source>
</evidence>
<keyword evidence="25" id="KW-1185">Reference proteome</keyword>
<dbReference type="GO" id="GO:0071541">
    <property type="term" value="C:eukaryotic translation initiation factor 3 complex, eIF3m"/>
    <property type="evidence" value="ECO:0007669"/>
    <property type="project" value="TreeGrafter"/>
</dbReference>
<feature type="transmembrane region" description="Helical" evidence="22">
    <location>
        <begin position="1513"/>
        <end position="1531"/>
    </location>
</feature>
<comment type="function">
    <text evidence="20">RNA-binding component of the eukaryotic translation initiation factor 3 (eIF-3) complex, which is involved in protein synthesis of a specialized repertoire of mRNAs and, together with other initiation factors, stimulates binding of mRNA and methionyl-tRNAi to the 40S ribosome. The eIF-3 complex specifically targets and initiates translation of a subset of mRNAs involved in cell proliferation.</text>
</comment>
<dbReference type="PANTHER" id="PTHR14005">
    <property type="entry name" value="EUKARYOTIC TRANSLATION INITIATION FACTOR 3, THETA SUBUNIT"/>
    <property type="match status" value="1"/>
</dbReference>
<evidence type="ECO:0000259" key="23">
    <source>
        <dbReference type="PROSITE" id="PS50250"/>
    </source>
</evidence>
<feature type="region of interest" description="Disordered" evidence="21">
    <location>
        <begin position="329"/>
        <end position="352"/>
    </location>
</feature>
<feature type="compositionally biased region" description="Low complexity" evidence="21">
    <location>
        <begin position="2888"/>
        <end position="2901"/>
    </location>
</feature>
<keyword evidence="10" id="KW-0106">Calcium</keyword>
<feature type="transmembrane region" description="Helical" evidence="22">
    <location>
        <begin position="1448"/>
        <end position="1470"/>
    </location>
</feature>
<feature type="transmembrane region" description="Helical" evidence="22">
    <location>
        <begin position="823"/>
        <end position="840"/>
    </location>
</feature>
<evidence type="ECO:0000256" key="13">
    <source>
        <dbReference type="ARBA" id="ARBA00022917"/>
    </source>
</evidence>
<keyword evidence="20" id="KW-0175">Coiled coil</keyword>
<dbReference type="PANTHER" id="PTHR14005:SF0">
    <property type="entry name" value="EUKARYOTIC TRANSLATION INITIATION FACTOR 3 SUBUNIT A"/>
    <property type="match status" value="1"/>
</dbReference>
<feature type="transmembrane region" description="Helical" evidence="22">
    <location>
        <begin position="1566"/>
        <end position="1591"/>
    </location>
</feature>
<feature type="region of interest" description="Disordered" evidence="21">
    <location>
        <begin position="2591"/>
        <end position="2612"/>
    </location>
</feature>
<evidence type="ECO:0000256" key="5">
    <source>
        <dbReference type="ARBA" id="ARBA00022490"/>
    </source>
</evidence>
<feature type="transmembrane region" description="Helical" evidence="22">
    <location>
        <begin position="598"/>
        <end position="615"/>
    </location>
</feature>
<keyword evidence="13 20" id="KW-0648">Protein biosynthesis</keyword>
<dbReference type="GO" id="GO:0003743">
    <property type="term" value="F:translation initiation factor activity"/>
    <property type="evidence" value="ECO:0007669"/>
    <property type="project" value="UniProtKB-UniRule"/>
</dbReference>
<feature type="compositionally biased region" description="Low complexity" evidence="21">
    <location>
        <begin position="2966"/>
        <end position="2978"/>
    </location>
</feature>
<dbReference type="FunFam" id="4.10.860.10:FF:000001">
    <property type="entry name" value="Eukaryotic translation initiation factor 3 subunit A"/>
    <property type="match status" value="1"/>
</dbReference>
<evidence type="ECO:0000256" key="7">
    <source>
        <dbReference type="ARBA" id="ARBA00022568"/>
    </source>
</evidence>
<keyword evidence="6 20" id="KW-0396">Initiation factor</keyword>
<keyword evidence="4" id="KW-1003">Cell membrane</keyword>
<keyword evidence="7" id="KW-0109">Calcium transport</keyword>
<feature type="region of interest" description="Disordered" evidence="21">
    <location>
        <begin position="378"/>
        <end position="409"/>
    </location>
</feature>
<feature type="transmembrane region" description="Helical" evidence="22">
    <location>
        <begin position="1201"/>
        <end position="1225"/>
    </location>
</feature>
<keyword evidence="12 20" id="KW-0694">RNA-binding</keyword>
<feature type="transmembrane region" description="Helical" evidence="22">
    <location>
        <begin position="1611"/>
        <end position="1630"/>
    </location>
</feature>
<keyword evidence="5 20" id="KW-0963">Cytoplasm</keyword>
<evidence type="ECO:0000256" key="11">
    <source>
        <dbReference type="ARBA" id="ARBA00022882"/>
    </source>
</evidence>
<evidence type="ECO:0000256" key="20">
    <source>
        <dbReference type="HAMAP-Rule" id="MF_03000"/>
    </source>
</evidence>
<feature type="region of interest" description="Disordered" evidence="21">
    <location>
        <begin position="2768"/>
        <end position="3033"/>
    </location>
</feature>
<feature type="coiled-coil region" evidence="20">
    <location>
        <begin position="2668"/>
        <end position="2695"/>
    </location>
</feature>
<dbReference type="OrthoDB" id="416585at2759"/>
<sequence length="3033" mass="340149">MWELPLMEHQEAYLQRPTTPKSSTTSGIDLTGSPAGIVSSTPSSPSLEPLDGQGSFSRRRTSWGQRLLDAGQDPLRLDPFQGPHSAALSSSALTTSGSKPVLPDTDDLFSSPTDDRSFPFSARYGSQHQNMNPYLDSQAGPSTASLISPRGFDPEDGHREDDEAHLTSNMSRNGTAEGHDEIDPERSAAMTPRSRRRTLRYSVTPSPLKKTGSAIKSMSHNIRRASVRVVNLASAGLESQIRLGDGEDAVRGKRSDRDDDDEEPLPDLTKALPIRGRTLGCFGPESKVRLALFNFLVYPLEAFARICVSGFLFDPEVSMSSLFRSPFRGRSNHFPSTPSPNTTLGRSGSLHRGTSITKRFQNLKSTFLRPFALRAQAPTSPYPNVPPPSEVTLTDREPPSYPPNPSKPFTKKILTAAQGVHSVIREPPNATFLSRALRSDNPDVISLPFRLSITHAHDKALRNIPYLRQSWSRIDFIAIVSFWITFVLAMSGLERGQHHIGVFRAMSVIRTARLLTITSGTTGSLRRTCMLSPVLGEEEIQIENQFCGGFVDPVTLRDTGYVLLDGTRSSTSKGYICPLGQICKEQENPANDIESFDAIWFSALQVIITATANGWTPLMYSMIDSEYFFSCFFFIICVIVLNFWLINLFVAVITNTFSAIRSETQKSAFGAAPLVPIDDEQDDGWASDEGRQPIRSNLAKTIYGYTRWCWVLLALTSLALQATRSVDMNATHELVMYYGELGITFAFDIEILLRILATLPDWRSFFTHGNNWLDSILAIATSIIQIPAINNSSVYPWFTIFQLARFYRLAVFGNMYGLANMSLFLIMINYIAALAAVQLLRGDLGEDNPMNFGDVWVAFLAVYQVFSSENWTDILYGATGAEIRLGQTVIVTLFISAWMLFSNFIILQMFIAVINENFEVAEESKKGQQASKYWASHNQAHEGSAAWLRKLNPYRWVKANPVKVKVDNLPANLVLPMQKSLVQDYNVPKYDTRSPTTQQPVPSTFKPRHYSSKSLNALERLFAGETRTNDLPMSTLRQGRAEAAHDDETERHLELLASVNPEAATSQDVNDAMYERRAQKADFIRDHPTYDKTFWIFSQKNIPASGERIFGTPYSPIAHPIFQLLLLLTVIGGIVTETIATPIYRRNYFLEHGLDVGAWFDVAESVFGFLLVVEFIIKIIADGFAFTPNAYIRSIWNVLDFFIMVGILVNITTGLIFIGGLSRFTRSLKALRALRLITLIDRMRNTFQSLILSGAIRILDAAMLAILYMIPYAVWGLNIFAGKMNVCNDNDASGIADCIDEYTNTALGDSFGFPVPRVWDNPSPSTSFSFDNFKSSLLILFEIVSLEGWTDVMGVATSITGKDLQPDTNNSTFNAIFFVIYNLMGAVVILTLFVSSKTGTAFLTKAQREWIDLQKLFKRQKPSKRPPTRPTNTVRGWCFDRAVHKHGWWSRAMTFLFVLHILALMTQTFSARKLADTFRNDFFLGIMFVYMIDVAVRLFGLGWKSFRANGWNLFDIVVAGGSFITTLIVRFGASGFVTQQLQKLFLVSIAFKLVQRTNSLNMLFKTAVASLPVILSLLGLWLILFVFFAILFVEVFSLTKWSGGETRTRNFTSMGSSLVMLAFMSVGEGWNQYMHDYTISYPRCTNLSDTIAESDCGSERWAFALFIAWNLLSMYIFVNMFTGVVVENFSYVFQTSAGGAKSITREQMRSFKKVWAEFANPRTGYLERHRFVPFFAKLSGVFEVKIYPTDYSIPNILAVCKESSEPEMNWSSRIVAGVDMGKLEAVLGGLDYTAIRKRRAVYSRLYHEASISHQQGRGISFNGMLILLAHHKIIVDGEALILKDLVSRTETNKLVTDLVNLDRVRSLLKTISHRRRFLAYKEHLLMEQQQDIPSIVVDTLAETPSPVTPEGSRPGSAPGSPTPQRRFHGPDVSLALDLTAKLQRSSRRASNITMLSTDHSYSPSQRSSMVETDPQNVLSSMENSKWGDKMAPFSKPETVLKQAEGLVSVGQTHAALQSLTEMFSSKRFRSTPLTSLEPIMMRFVELCVDMRKGRTAKEGLMQYKNIAQNTSVQSIESVITRFVQLADAKVREAQEKAAVKSAVDVDDLEASETPESILLGAVSGDQSKDRTDRALVTPWLKFLWESYRTSLETLKNNARLEVIYQQIAQQAFKFCLKHQRKVEFRRLCETLRLHLSNVAKYSHQPHSINLADADTVQHHLDTRFAQLNTSVELELWQEAFRSVEDVHNLLTMAKKAPRPAMMANYYEKLTKIFLMSGNALYHAAAWGRYYAVVTSIGGKTDEELGKLAGQVLVSALAVPVGLHSDEQDELKGKNARLTALLGLNKVPTRAGLLKDALSRDVLRLSPEPVKSLYNILEVTFDPLTLCESVAPLLQNLATAPESPYAPYLTLLQRALLSRLLSQLAQVYSTIKISSLLSLVTPLRDAGIEGAYDDAQIEGYIMGCARRGELNIRVDHKAGSISFVDDAFVQRDESGGAAGAAEAGVQPTMAELVRTRLGKVARCLHHSLERLDREEIKLSGEEKISEEAQTEKFRALVAAADSERKALQLRRALVARRRELLSELSVRKEKEETSRRAEISRREKEEETRRVREEVRRKEQERTKKELETIRIDEAKKYAQSLVDKGILKPNDVDKLETIDTEGLIVIQVAQLEKEKKELSERLRIVAKRVDHIERAYRKEERPLLDQDYERQQKNDRETHEVLQRMRKETARKLHEENMTTKMRLSRMTDDYTARREAIVAKKGAEFAKRKEAAHRKIEEEKTKRRNAMLKAREEERQAMEREEKLRKEKEEEEARIAAELAAEEERRQAEEEAAAAAEEAAKLEEEEKKAKVRREREAERAAALERARLQQQREDEAEARRLARQAEKVAPIRAPVAARAASNGSEPSAWRRSTPNNSVPPTPTRAGVATPPRSDSPANAAPPRFVAGGGGWREREAARRAGGGAAPPARGAGTASPRPGAPAPLAREEPKKDEDGFQPAKAVYRPRQARVEPGAPPREFRRWTPSVPLSKDG</sequence>
<dbReference type="FunFam" id="1.10.287.70:FF:000093">
    <property type="entry name" value="Calcium channel subunit Cch1"/>
    <property type="match status" value="1"/>
</dbReference>
<evidence type="ECO:0000256" key="14">
    <source>
        <dbReference type="ARBA" id="ARBA00022989"/>
    </source>
</evidence>
<comment type="subunit">
    <text evidence="20">Component of the eukaryotic translation initiation factor 3 (eIF-3) complex.</text>
</comment>
<dbReference type="GO" id="GO:0071540">
    <property type="term" value="C:eukaryotic translation initiation factor 3 complex, eIF3e"/>
    <property type="evidence" value="ECO:0007669"/>
    <property type="project" value="TreeGrafter"/>
</dbReference>
<feature type="region of interest" description="Disordered" evidence="21">
    <location>
        <begin position="72"/>
        <end position="217"/>
    </location>
</feature>
<proteinExistence type="inferred from homology"/>
<evidence type="ECO:0000256" key="22">
    <source>
        <dbReference type="SAM" id="Phobius"/>
    </source>
</evidence>
<feature type="region of interest" description="Disordered" evidence="21">
    <location>
        <begin position="14"/>
        <end position="60"/>
    </location>
</feature>
<dbReference type="EMBL" id="JAACJP010000051">
    <property type="protein sequence ID" value="KAF5370499.1"/>
    <property type="molecule type" value="Genomic_DNA"/>
</dbReference>
<feature type="transmembrane region" description="Helical" evidence="22">
    <location>
        <begin position="888"/>
        <end position="914"/>
    </location>
</feature>
<feature type="transmembrane region" description="Helical" evidence="22">
    <location>
        <begin position="735"/>
        <end position="757"/>
    </location>
</feature>
<feature type="domain" description="PCI" evidence="23">
    <location>
        <begin position="2304"/>
        <end position="2487"/>
    </location>
</feature>
<dbReference type="GO" id="GO:0002188">
    <property type="term" value="P:translation reinitiation"/>
    <property type="evidence" value="ECO:0007669"/>
    <property type="project" value="TreeGrafter"/>
</dbReference>
<keyword evidence="16 22" id="KW-0472">Membrane</keyword>
<evidence type="ECO:0000256" key="10">
    <source>
        <dbReference type="ARBA" id="ARBA00022837"/>
    </source>
</evidence>
<dbReference type="PROSITE" id="PS50250">
    <property type="entry name" value="PCI"/>
    <property type="match status" value="1"/>
</dbReference>
<evidence type="ECO:0000256" key="12">
    <source>
        <dbReference type="ARBA" id="ARBA00022884"/>
    </source>
</evidence>
<feature type="compositionally biased region" description="Polar residues" evidence="21">
    <location>
        <begin position="333"/>
        <end position="352"/>
    </location>
</feature>
<dbReference type="InterPro" id="IPR054711">
    <property type="entry name" value="eIF3a_PCI_TPR-like"/>
</dbReference>
<keyword evidence="9 22" id="KW-0812">Transmembrane</keyword>
<evidence type="ECO:0000256" key="3">
    <source>
        <dbReference type="ARBA" id="ARBA00022448"/>
    </source>
</evidence>
<dbReference type="InterPro" id="IPR027512">
    <property type="entry name" value="EIF3A"/>
</dbReference>
<evidence type="ECO:0000256" key="17">
    <source>
        <dbReference type="ARBA" id="ARBA00023180"/>
    </source>
</evidence>
<keyword evidence="15" id="KW-0406">Ion transport</keyword>
<feature type="transmembrane region" description="Helical" evidence="22">
    <location>
        <begin position="1156"/>
        <end position="1181"/>
    </location>
</feature>
<feature type="compositionally biased region" description="Basic and acidic residues" evidence="21">
    <location>
        <begin position="177"/>
        <end position="186"/>
    </location>
</feature>
<evidence type="ECO:0000256" key="9">
    <source>
        <dbReference type="ARBA" id="ARBA00022692"/>
    </source>
</evidence>
<keyword evidence="11" id="KW-0851">Voltage-gated channel</keyword>
<dbReference type="Pfam" id="PF00520">
    <property type="entry name" value="Ion_trans"/>
    <property type="match status" value="4"/>
</dbReference>
<dbReference type="Gene3D" id="1.10.287.70">
    <property type="match status" value="4"/>
</dbReference>
<evidence type="ECO:0000256" key="21">
    <source>
        <dbReference type="SAM" id="MobiDB-lite"/>
    </source>
</evidence>
<dbReference type="Gene3D" id="1.25.40.860">
    <property type="match status" value="2"/>
</dbReference>
<dbReference type="Pfam" id="PF22591">
    <property type="entry name" value="eIF3a_PCI_TPR-like"/>
    <property type="match status" value="1"/>
</dbReference>
<dbReference type="GO" id="GO:0001732">
    <property type="term" value="P:formation of cytoplasmic translation initiation complex"/>
    <property type="evidence" value="ECO:0007669"/>
    <property type="project" value="UniProtKB-UniRule"/>
</dbReference>
<feature type="compositionally biased region" description="Basic and acidic residues" evidence="21">
    <location>
        <begin position="246"/>
        <end position="257"/>
    </location>
</feature>
<feature type="compositionally biased region" description="Basic and acidic residues" evidence="21">
    <location>
        <begin position="152"/>
        <end position="165"/>
    </location>
</feature>
<reference evidence="24 25" key="1">
    <citation type="journal article" date="2020" name="ISME J.">
        <title>Uncovering the hidden diversity of litter-decomposition mechanisms in mushroom-forming fungi.</title>
        <authorList>
            <person name="Floudas D."/>
            <person name="Bentzer J."/>
            <person name="Ahren D."/>
            <person name="Johansson T."/>
            <person name="Persson P."/>
            <person name="Tunlid A."/>
        </authorList>
    </citation>
    <scope>NUCLEOTIDE SEQUENCE [LARGE SCALE GENOMIC DNA]</scope>
    <source>
        <strain evidence="24 25">CBS 661.87</strain>
    </source>
</reference>
<dbReference type="GO" id="GO:0016282">
    <property type="term" value="C:eukaryotic 43S preinitiation complex"/>
    <property type="evidence" value="ECO:0007669"/>
    <property type="project" value="UniProtKB-UniRule"/>
</dbReference>
<feature type="compositionally biased region" description="Basic and acidic residues" evidence="21">
    <location>
        <begin position="2986"/>
        <end position="2995"/>
    </location>
</feature>
<feature type="compositionally biased region" description="Pro residues" evidence="21">
    <location>
        <begin position="380"/>
        <end position="389"/>
    </location>
</feature>
<keyword evidence="14 22" id="KW-1133">Transmembrane helix</keyword>
<feature type="region of interest" description="Disordered" evidence="21">
    <location>
        <begin position="246"/>
        <end position="268"/>
    </location>
</feature>
<feature type="compositionally biased region" description="Polar residues" evidence="21">
    <location>
        <begin position="16"/>
        <end position="28"/>
    </location>
</feature>
<feature type="transmembrane region" description="Helical" evidence="22">
    <location>
        <begin position="1121"/>
        <end position="1144"/>
    </location>
</feature>
<accession>A0A8H5GT47</accession>
<dbReference type="Gene3D" id="1.20.120.350">
    <property type="entry name" value="Voltage-gated potassium channels. Chain C"/>
    <property type="match status" value="3"/>
</dbReference>
<keyword evidence="8" id="KW-0107">Calcium channel</keyword>
<feature type="transmembrane region" description="Helical" evidence="22">
    <location>
        <begin position="1246"/>
        <end position="1270"/>
    </location>
</feature>
<evidence type="ECO:0000313" key="24">
    <source>
        <dbReference type="EMBL" id="KAF5370499.1"/>
    </source>
</evidence>
<gene>
    <name evidence="20" type="primary">TIF32</name>
    <name evidence="24" type="ORF">D9615_010331</name>
</gene>
<evidence type="ECO:0000256" key="19">
    <source>
        <dbReference type="ARBA" id="ARBA00061395"/>
    </source>
</evidence>
<comment type="similarity">
    <text evidence="20">Belongs to the eIF-3 subunit A family.</text>
</comment>
<dbReference type="GO" id="GO:0005886">
    <property type="term" value="C:plasma membrane"/>
    <property type="evidence" value="ECO:0007669"/>
    <property type="project" value="UniProtKB-SubCell"/>
</dbReference>
<dbReference type="InterPro" id="IPR000717">
    <property type="entry name" value="PCI_dom"/>
</dbReference>
<organism evidence="24 25">
    <name type="scientific">Tricholomella constricta</name>
    <dbReference type="NCBI Taxonomy" id="117010"/>
    <lineage>
        <taxon>Eukaryota</taxon>
        <taxon>Fungi</taxon>
        <taxon>Dikarya</taxon>
        <taxon>Basidiomycota</taxon>
        <taxon>Agaricomycotina</taxon>
        <taxon>Agaricomycetes</taxon>
        <taxon>Agaricomycetidae</taxon>
        <taxon>Agaricales</taxon>
        <taxon>Tricholomatineae</taxon>
        <taxon>Lyophyllaceae</taxon>
        <taxon>Tricholomella</taxon>
    </lineage>
</organism>
<evidence type="ECO:0000256" key="8">
    <source>
        <dbReference type="ARBA" id="ARBA00022673"/>
    </source>
</evidence>
<dbReference type="Gene3D" id="4.10.860.10">
    <property type="entry name" value="UVR domain"/>
    <property type="match status" value="1"/>
</dbReference>
<feature type="compositionally biased region" description="Low complexity" evidence="21">
    <location>
        <begin position="85"/>
        <end position="96"/>
    </location>
</feature>
<comment type="subcellular location">
    <subcellularLocation>
        <location evidence="2">Cell membrane</location>
        <topology evidence="2">Multi-pass membrane protein</topology>
    </subcellularLocation>
    <subcellularLocation>
        <location evidence="1 20">Cytoplasm</location>
    </subcellularLocation>
</comment>
<dbReference type="SUPFAM" id="SSF81324">
    <property type="entry name" value="Voltage-gated potassium channels"/>
    <property type="match status" value="4"/>
</dbReference>
<evidence type="ECO:0000256" key="15">
    <source>
        <dbReference type="ARBA" id="ARBA00023065"/>
    </source>
</evidence>
<dbReference type="GO" id="GO:0033290">
    <property type="term" value="C:eukaryotic 48S preinitiation complex"/>
    <property type="evidence" value="ECO:0007669"/>
    <property type="project" value="UniProtKB-UniRule"/>
</dbReference>
<name>A0A8H5GT47_9AGAR</name>
<protein>
    <recommendedName>
        <fullName evidence="20">Eukaryotic translation initiation factor 3 subunit A</fullName>
        <shortName evidence="20">eIF3a</shortName>
    </recommendedName>
    <alternativeName>
        <fullName evidence="20">Eukaryotic translation initiation factor 3 110 kDa subunit homolog</fullName>
        <shortName evidence="20">eIF3 p110</shortName>
    </alternativeName>
    <alternativeName>
        <fullName evidence="20">Translation initiation factor eIF3, p110 subunit homolog</fullName>
    </alternativeName>
</protein>
<dbReference type="GO" id="GO:0043614">
    <property type="term" value="C:multi-eIF complex"/>
    <property type="evidence" value="ECO:0007669"/>
    <property type="project" value="TreeGrafter"/>
</dbReference>
<feature type="region of interest" description="Disordered" evidence="21">
    <location>
        <begin position="1902"/>
        <end position="1929"/>
    </location>
</feature>
<evidence type="ECO:0000256" key="2">
    <source>
        <dbReference type="ARBA" id="ARBA00004651"/>
    </source>
</evidence>
<feature type="transmembrane region" description="Helical" evidence="22">
    <location>
        <begin position="1375"/>
        <end position="1395"/>
    </location>
</feature>
<dbReference type="InterPro" id="IPR027359">
    <property type="entry name" value="Volt_channel_dom_sf"/>
</dbReference>
<feature type="transmembrane region" description="Helical" evidence="22">
    <location>
        <begin position="471"/>
        <end position="490"/>
    </location>
</feature>